<dbReference type="PROSITE" id="PS51257">
    <property type="entry name" value="PROKAR_LIPOPROTEIN"/>
    <property type="match status" value="1"/>
</dbReference>
<dbReference type="AlphaFoldDB" id="A0A839N542"/>
<dbReference type="NCBIfam" id="TIGR02206">
    <property type="entry name" value="intg_mem_TP0381"/>
    <property type="match status" value="1"/>
</dbReference>
<keyword evidence="3" id="KW-1185">Reference proteome</keyword>
<organism evidence="2 3">
    <name type="scientific">Flexivirga oryzae</name>
    <dbReference type="NCBI Taxonomy" id="1794944"/>
    <lineage>
        <taxon>Bacteria</taxon>
        <taxon>Bacillati</taxon>
        <taxon>Actinomycetota</taxon>
        <taxon>Actinomycetes</taxon>
        <taxon>Micrococcales</taxon>
        <taxon>Dermacoccaceae</taxon>
        <taxon>Flexivirga</taxon>
    </lineage>
</organism>
<feature type="transmembrane region" description="Helical" evidence="1">
    <location>
        <begin position="130"/>
        <end position="149"/>
    </location>
</feature>
<feature type="transmembrane region" description="Helical" evidence="1">
    <location>
        <begin position="205"/>
        <end position="225"/>
    </location>
</feature>
<keyword evidence="1" id="KW-0812">Transmembrane</keyword>
<feature type="transmembrane region" description="Helical" evidence="1">
    <location>
        <begin position="46"/>
        <end position="63"/>
    </location>
</feature>
<evidence type="ECO:0000313" key="3">
    <source>
        <dbReference type="Proteomes" id="UP000559182"/>
    </source>
</evidence>
<dbReference type="Pfam" id="PF14808">
    <property type="entry name" value="TMEM164"/>
    <property type="match status" value="1"/>
</dbReference>
<name>A0A839N542_9MICO</name>
<keyword evidence="1" id="KW-0472">Membrane</keyword>
<dbReference type="Proteomes" id="UP000559182">
    <property type="component" value="Unassembled WGS sequence"/>
</dbReference>
<feature type="transmembrane region" description="Helical" evidence="1">
    <location>
        <begin position="161"/>
        <end position="185"/>
    </location>
</feature>
<sequence length="231" mass="25586">MHTAARRFVVFGPQHLLVLTVFLAGCAVLLVLGARLRARPERQARVMRVAGVVVLVLCGPFELDDVIVGVRHPLTGLPLQLCDLGWLVACVALLTGSRRLCALLYFWGLTLCIQGVITPDLDDVFPQLQFFGFWVRHIAPVWAAVLLVGARIGPTWHGFRFTVLVTTVWAVGVMGLNFVIGSNYGYLNGKPSVHSALDLLGPWPWYVLVEVVLVIGVWALMTWPWNRSRPV</sequence>
<feature type="transmembrane region" description="Helical" evidence="1">
    <location>
        <begin position="75"/>
        <end position="94"/>
    </location>
</feature>
<accession>A0A839N542</accession>
<feature type="transmembrane region" description="Helical" evidence="1">
    <location>
        <begin position="16"/>
        <end position="34"/>
    </location>
</feature>
<comment type="caution">
    <text evidence="2">The sequence shown here is derived from an EMBL/GenBank/DDBJ whole genome shotgun (WGS) entry which is preliminary data.</text>
</comment>
<evidence type="ECO:0000256" key="1">
    <source>
        <dbReference type="SAM" id="Phobius"/>
    </source>
</evidence>
<evidence type="ECO:0000313" key="2">
    <source>
        <dbReference type="EMBL" id="MBB2891184.1"/>
    </source>
</evidence>
<gene>
    <name evidence="2" type="ORF">FHU39_001168</name>
</gene>
<dbReference type="RefSeq" id="WP_183319485.1">
    <property type="nucleotide sequence ID" value="NZ_JACHVQ010000001.1"/>
</dbReference>
<protein>
    <submittedName>
        <fullName evidence="2">Putative integral membrane protein (TIGR02206 family)</fullName>
    </submittedName>
</protein>
<keyword evidence="1" id="KW-1133">Transmembrane helix</keyword>
<feature type="transmembrane region" description="Helical" evidence="1">
    <location>
        <begin position="101"/>
        <end position="118"/>
    </location>
</feature>
<proteinExistence type="predicted"/>
<dbReference type="EMBL" id="JACHVQ010000001">
    <property type="protein sequence ID" value="MBB2891184.1"/>
    <property type="molecule type" value="Genomic_DNA"/>
</dbReference>
<dbReference type="InterPro" id="IPR011737">
    <property type="entry name" value="CHP02206_TP0381"/>
</dbReference>
<reference evidence="2 3" key="1">
    <citation type="submission" date="2020-08" db="EMBL/GenBank/DDBJ databases">
        <title>Sequencing the genomes of 1000 actinobacteria strains.</title>
        <authorList>
            <person name="Klenk H.-P."/>
        </authorList>
    </citation>
    <scope>NUCLEOTIDE SEQUENCE [LARGE SCALE GENOMIC DNA]</scope>
    <source>
        <strain evidence="2 3">DSM 105369</strain>
    </source>
</reference>